<evidence type="ECO:0000313" key="3">
    <source>
        <dbReference type="Proteomes" id="UP001231370"/>
    </source>
</evidence>
<dbReference type="Pfam" id="PF00535">
    <property type="entry name" value="Glycos_transf_2"/>
    <property type="match status" value="1"/>
</dbReference>
<dbReference type="RefSeq" id="WP_283762757.1">
    <property type="nucleotide sequence ID" value="NZ_JAQPOK010000086.1"/>
</dbReference>
<dbReference type="SUPFAM" id="SSF53448">
    <property type="entry name" value="Nucleotide-diphospho-sugar transferases"/>
    <property type="match status" value="1"/>
</dbReference>
<dbReference type="PANTHER" id="PTHR22916:SF3">
    <property type="entry name" value="UDP-GLCNAC:BETAGAL BETA-1,3-N-ACETYLGLUCOSAMINYLTRANSFERASE-LIKE PROTEIN 1"/>
    <property type="match status" value="1"/>
</dbReference>
<feature type="domain" description="Glycosyltransferase 2-like" evidence="1">
    <location>
        <begin position="53"/>
        <end position="167"/>
    </location>
</feature>
<comment type="caution">
    <text evidence="2">The sequence shown here is derived from an EMBL/GenBank/DDBJ whole genome shotgun (WGS) entry which is preliminary data.</text>
</comment>
<organism evidence="2 3">
    <name type="scientific">Roseofilum halophilum BLCC-M91</name>
    <dbReference type="NCBI Taxonomy" id="3022259"/>
    <lineage>
        <taxon>Bacteria</taxon>
        <taxon>Bacillati</taxon>
        <taxon>Cyanobacteriota</taxon>
        <taxon>Cyanophyceae</taxon>
        <taxon>Desertifilales</taxon>
        <taxon>Desertifilaceae</taxon>
        <taxon>Roseofilum</taxon>
        <taxon>Roseofilum halophilum</taxon>
    </lineage>
</organism>
<evidence type="ECO:0000259" key="1">
    <source>
        <dbReference type="Pfam" id="PF00535"/>
    </source>
</evidence>
<reference evidence="2 3" key="1">
    <citation type="submission" date="2023-01" db="EMBL/GenBank/DDBJ databases">
        <title>Novel diversity within Roseofilum (Cyanobacteria; Desertifilaceae) from marine benthic mats with descriptions of four novel species.</title>
        <authorList>
            <person name="Wang Y."/>
            <person name="Berthold D.E."/>
            <person name="Hu J."/>
            <person name="Lefler F.W."/>
            <person name="Laughinghouse H.D. IV."/>
        </authorList>
    </citation>
    <scope>NUCLEOTIDE SEQUENCE [LARGE SCALE GENOMIC DNA]</scope>
    <source>
        <strain evidence="2 3">BLCC-M91</strain>
    </source>
</reference>
<keyword evidence="3" id="KW-1185">Reference proteome</keyword>
<dbReference type="InterPro" id="IPR029044">
    <property type="entry name" value="Nucleotide-diphossugar_trans"/>
</dbReference>
<dbReference type="Proteomes" id="UP001231370">
    <property type="component" value="Unassembled WGS sequence"/>
</dbReference>
<sequence length="328" mass="37654">MNLINRISGKYLELLRNWSQRSRSKGNQILQQKIQASRDTVSNLVYNNEPKVSIIVQFFNKRNNIKNLIDRLRKSGAEEIIIIDDGSIDGSYEDWVSHLNRPNDFLLRCNDLFEVITYDRAMRMAKGEFVCLLQDDDLPPPNNKWIEQALTLFTIFPDLIMLGGRDGLDIMIPDPVTSSQPQEYERVGNIVQCPGLHKVQVYNTPCYREPTSNLPFMFTMAVNRAPTFLRRKEFLEIGGINQNYAPFQFDDDEAGIRAWLAGYKVGLYSCSFVRELDIGGMALFNKDKIKEQALVNIKKLYDEYSEPIANGYLQNLVDSANRMLTSGE</sequence>
<dbReference type="PANTHER" id="PTHR22916">
    <property type="entry name" value="GLYCOSYLTRANSFERASE"/>
    <property type="match status" value="1"/>
</dbReference>
<dbReference type="CDD" id="cd00761">
    <property type="entry name" value="Glyco_tranf_GTA_type"/>
    <property type="match status" value="1"/>
</dbReference>
<protein>
    <submittedName>
        <fullName evidence="2">Glycosyltransferase family A protein</fullName>
    </submittedName>
</protein>
<dbReference type="Gene3D" id="3.90.550.10">
    <property type="entry name" value="Spore Coat Polysaccharide Biosynthesis Protein SpsA, Chain A"/>
    <property type="match status" value="1"/>
</dbReference>
<dbReference type="InterPro" id="IPR001173">
    <property type="entry name" value="Glyco_trans_2-like"/>
</dbReference>
<proteinExistence type="predicted"/>
<name>A0ABT7BL31_9CYAN</name>
<evidence type="ECO:0000313" key="2">
    <source>
        <dbReference type="EMBL" id="MDJ1179452.1"/>
    </source>
</evidence>
<accession>A0ABT7BL31</accession>
<gene>
    <name evidence="2" type="ORF">PJF56_11315</name>
</gene>
<dbReference type="EMBL" id="JAQPOK010000086">
    <property type="protein sequence ID" value="MDJ1179452.1"/>
    <property type="molecule type" value="Genomic_DNA"/>
</dbReference>